<dbReference type="PANTHER" id="PTHR22642:SF2">
    <property type="entry name" value="PROTEIN LONG AFTER FAR-RED 3"/>
    <property type="match status" value="1"/>
</dbReference>
<accession>A0A4Q8ANL6</accession>
<evidence type="ECO:0000259" key="1">
    <source>
        <dbReference type="Pfam" id="PF07969"/>
    </source>
</evidence>
<dbReference type="InterPro" id="IPR032466">
    <property type="entry name" value="Metal_Hydrolase"/>
</dbReference>
<evidence type="ECO:0000313" key="2">
    <source>
        <dbReference type="EMBL" id="RZU66240.1"/>
    </source>
</evidence>
<sequence length="552" mass="58701">MSTADLIVLGAQVYTADAATPWASAFAVANGRLLAVGSDTDALAHLGRDTVVRRMDGVFVMPGLVDVHNHHAIAGKTDLYELSFSATASIEQVLDAVRVYAETLPADGWVLGGSWGSGLMEALATDSARARLDEASGGRPVMLSDDSHHNRWVNSRALELAGITTDSDPGVGGVIMLDPTSGAASGVLLEAAGMPVEAALARTHVLSAEQHRRCSQRGIEILASYGVTAFQDAAASLPILQSLKSLDDSGELNAWVVSSLTVNDQIFGYDPVGEELVARGEEFRSRHHRPDFIKIFLDGVPPARTGAFLEPFLPDDEHGAHFCGTTTMPPEELLGWLRSTAKRGLSAKIHCTGDASARLVLDTVEQLRAEGFTDTRYQIAHGQFVAESDLARFAELGVAADISPFIWFPGVIPDAIATVLPPERASQMQPNRSLIDTGALVAGGSDWPVSESPNAWEGIQGLVTRADPHGVFPGTLWAEQAITLEEAIAAFTINAATAMGLGAETGSLVVGKSADFLVLDRNPFESPIDTLIDAHPLETWFAGRPVFTRSER</sequence>
<gene>
    <name evidence="2" type="ORF">EV379_2592</name>
</gene>
<reference evidence="2 3" key="1">
    <citation type="submission" date="2019-02" db="EMBL/GenBank/DDBJ databases">
        <title>Sequencing the genomes of 1000 actinobacteria strains.</title>
        <authorList>
            <person name="Klenk H.-P."/>
        </authorList>
    </citation>
    <scope>NUCLEOTIDE SEQUENCE [LARGE SCALE GENOMIC DNA]</scope>
    <source>
        <strain evidence="2 3">DSM 18319</strain>
    </source>
</reference>
<dbReference type="RefSeq" id="WP_130506474.1">
    <property type="nucleotide sequence ID" value="NZ_SHLC01000001.1"/>
</dbReference>
<dbReference type="OrthoDB" id="3238066at2"/>
<dbReference type="EMBL" id="SHLC01000001">
    <property type="protein sequence ID" value="RZU66240.1"/>
    <property type="molecule type" value="Genomic_DNA"/>
</dbReference>
<dbReference type="AlphaFoldDB" id="A0A4Q8ANL6"/>
<proteinExistence type="predicted"/>
<feature type="domain" description="Amidohydrolase 3" evidence="1">
    <location>
        <begin position="57"/>
        <end position="547"/>
    </location>
</feature>
<protein>
    <recommendedName>
        <fullName evidence="1">Amidohydrolase 3 domain-containing protein</fullName>
    </recommendedName>
</protein>
<dbReference type="SUPFAM" id="SSF51338">
    <property type="entry name" value="Composite domain of metallo-dependent hydrolases"/>
    <property type="match status" value="1"/>
</dbReference>
<comment type="caution">
    <text evidence="2">The sequence shown here is derived from an EMBL/GenBank/DDBJ whole genome shotgun (WGS) entry which is preliminary data.</text>
</comment>
<dbReference type="Gene3D" id="2.30.40.10">
    <property type="entry name" value="Urease, subunit C, domain 1"/>
    <property type="match status" value="1"/>
</dbReference>
<dbReference type="InterPro" id="IPR013108">
    <property type="entry name" value="Amidohydro_3"/>
</dbReference>
<name>A0A4Q8ANL6_9MICO</name>
<keyword evidence="3" id="KW-1185">Reference proteome</keyword>
<evidence type="ECO:0000313" key="3">
    <source>
        <dbReference type="Proteomes" id="UP000291483"/>
    </source>
</evidence>
<dbReference type="SUPFAM" id="SSF51556">
    <property type="entry name" value="Metallo-dependent hydrolases"/>
    <property type="match status" value="1"/>
</dbReference>
<dbReference type="PANTHER" id="PTHR22642">
    <property type="entry name" value="IMIDAZOLONEPROPIONASE"/>
    <property type="match status" value="1"/>
</dbReference>
<dbReference type="GO" id="GO:0016810">
    <property type="term" value="F:hydrolase activity, acting on carbon-nitrogen (but not peptide) bonds"/>
    <property type="evidence" value="ECO:0007669"/>
    <property type="project" value="InterPro"/>
</dbReference>
<dbReference type="CDD" id="cd01300">
    <property type="entry name" value="YtcJ_like"/>
    <property type="match status" value="1"/>
</dbReference>
<dbReference type="Gene3D" id="3.20.20.140">
    <property type="entry name" value="Metal-dependent hydrolases"/>
    <property type="match status" value="1"/>
</dbReference>
<organism evidence="2 3">
    <name type="scientific">Microterricola gilva</name>
    <dbReference type="NCBI Taxonomy" id="393267"/>
    <lineage>
        <taxon>Bacteria</taxon>
        <taxon>Bacillati</taxon>
        <taxon>Actinomycetota</taxon>
        <taxon>Actinomycetes</taxon>
        <taxon>Micrococcales</taxon>
        <taxon>Microbacteriaceae</taxon>
        <taxon>Microterricola</taxon>
    </lineage>
</organism>
<dbReference type="Pfam" id="PF07969">
    <property type="entry name" value="Amidohydro_3"/>
    <property type="match status" value="1"/>
</dbReference>
<dbReference type="Proteomes" id="UP000291483">
    <property type="component" value="Unassembled WGS sequence"/>
</dbReference>
<dbReference type="Gene3D" id="3.10.310.70">
    <property type="match status" value="1"/>
</dbReference>
<dbReference type="InterPro" id="IPR011059">
    <property type="entry name" value="Metal-dep_hydrolase_composite"/>
</dbReference>
<dbReference type="InterPro" id="IPR033932">
    <property type="entry name" value="YtcJ-like"/>
</dbReference>